<keyword evidence="6" id="KW-1133">Transmembrane helix</keyword>
<dbReference type="EMBL" id="DS113259">
    <property type="protein sequence ID" value="EAY15202.1"/>
    <property type="molecule type" value="Genomic_DNA"/>
</dbReference>
<reference evidence="9" key="1">
    <citation type="submission" date="2006-10" db="EMBL/GenBank/DDBJ databases">
        <authorList>
            <person name="Amadeo P."/>
            <person name="Zhao Q."/>
            <person name="Wortman J."/>
            <person name="Fraser-Liggett C."/>
            <person name="Carlton J."/>
        </authorList>
    </citation>
    <scope>NUCLEOTIDE SEQUENCE</scope>
    <source>
        <strain evidence="9">G3</strain>
    </source>
</reference>
<keyword evidence="4" id="KW-0812">Transmembrane</keyword>
<evidence type="ECO:0000313" key="10">
    <source>
        <dbReference type="Proteomes" id="UP000001542"/>
    </source>
</evidence>
<sequence>MFVHANISSPIRKSFILAAFILIVLYIFHAICATQISEYIPQIQSQPYIQNSDKCKLYMFLLNGNPQNMIRVKVGYEYWARDFAKMFKNSMLRVGSALDLDVELDYQYNIPWNGSIIHFQNFLHMFIQSLYDFYYSTDLDWYARTTDDCLVDIRKLPQMMSELESEYDPRKDIVVKGHLIQSPVIVKGRNFAYLHGGSGWIMSRAAVHEFLLHEKEYVDEYYSEYAKGDDVITFQMMNKMHLKPNQINSYRFLGPPLLDESVDNLEYKWYENIKVCSDHSLSYLNPNTYLKDVVFWHAGRNDMVTTRKGFRYLSEIPSELKVQFAKEKGTICFLQQNPFINKTSN</sequence>
<keyword evidence="5" id="KW-0735">Signal-anchor</keyword>
<gene>
    <name evidence="9" type="ORF">TVAG_201960</name>
</gene>
<dbReference type="FunFam" id="3.90.550.50:FF:000079">
    <property type="entry name" value="Uncharacterized protein"/>
    <property type="match status" value="1"/>
</dbReference>
<keyword evidence="7" id="KW-0472">Membrane</keyword>
<evidence type="ECO:0000256" key="5">
    <source>
        <dbReference type="ARBA" id="ARBA00022968"/>
    </source>
</evidence>
<evidence type="ECO:0000259" key="8">
    <source>
        <dbReference type="Pfam" id="PF02434"/>
    </source>
</evidence>
<dbReference type="STRING" id="5722.A2DWL7"/>
<keyword evidence="10" id="KW-1185">Reference proteome</keyword>
<dbReference type="InParanoid" id="A2DWL7"/>
<keyword evidence="2" id="KW-0328">Glycosyltransferase</keyword>
<reference evidence="9" key="2">
    <citation type="journal article" date="2007" name="Science">
        <title>Draft genome sequence of the sexually transmitted pathogen Trichomonas vaginalis.</title>
        <authorList>
            <person name="Carlton J.M."/>
            <person name="Hirt R.P."/>
            <person name="Silva J.C."/>
            <person name="Delcher A.L."/>
            <person name="Schatz M."/>
            <person name="Zhao Q."/>
            <person name="Wortman J.R."/>
            <person name="Bidwell S.L."/>
            <person name="Alsmark U.C.M."/>
            <person name="Besteiro S."/>
            <person name="Sicheritz-Ponten T."/>
            <person name="Noel C.J."/>
            <person name="Dacks J.B."/>
            <person name="Foster P.G."/>
            <person name="Simillion C."/>
            <person name="Van de Peer Y."/>
            <person name="Miranda-Saavedra D."/>
            <person name="Barton G.J."/>
            <person name="Westrop G.D."/>
            <person name="Mueller S."/>
            <person name="Dessi D."/>
            <person name="Fiori P.L."/>
            <person name="Ren Q."/>
            <person name="Paulsen I."/>
            <person name="Zhang H."/>
            <person name="Bastida-Corcuera F.D."/>
            <person name="Simoes-Barbosa A."/>
            <person name="Brown M.T."/>
            <person name="Hayes R.D."/>
            <person name="Mukherjee M."/>
            <person name="Okumura C.Y."/>
            <person name="Schneider R."/>
            <person name="Smith A.J."/>
            <person name="Vanacova S."/>
            <person name="Villalvazo M."/>
            <person name="Haas B.J."/>
            <person name="Pertea M."/>
            <person name="Feldblyum T.V."/>
            <person name="Utterback T.R."/>
            <person name="Shu C.L."/>
            <person name="Osoegawa K."/>
            <person name="de Jong P.J."/>
            <person name="Hrdy I."/>
            <person name="Horvathova L."/>
            <person name="Zubacova Z."/>
            <person name="Dolezal P."/>
            <person name="Malik S.B."/>
            <person name="Logsdon J.M. Jr."/>
            <person name="Henze K."/>
            <person name="Gupta A."/>
            <person name="Wang C.C."/>
            <person name="Dunne R.L."/>
            <person name="Upcroft J.A."/>
            <person name="Upcroft P."/>
            <person name="White O."/>
            <person name="Salzberg S.L."/>
            <person name="Tang P."/>
            <person name="Chiu C.-H."/>
            <person name="Lee Y.-S."/>
            <person name="Embley T.M."/>
            <person name="Coombs G.H."/>
            <person name="Mottram J.C."/>
            <person name="Tachezy J."/>
            <person name="Fraser-Liggett C.M."/>
            <person name="Johnson P.J."/>
        </authorList>
    </citation>
    <scope>NUCLEOTIDE SEQUENCE [LARGE SCALE GENOMIC DNA]</scope>
    <source>
        <strain evidence="9">G3</strain>
    </source>
</reference>
<accession>A2DWL7</accession>
<dbReference type="AlphaFoldDB" id="A2DWL7"/>
<evidence type="ECO:0000256" key="4">
    <source>
        <dbReference type="ARBA" id="ARBA00022692"/>
    </source>
</evidence>
<dbReference type="GO" id="GO:0016020">
    <property type="term" value="C:membrane"/>
    <property type="evidence" value="ECO:0007669"/>
    <property type="project" value="UniProtKB-SubCell"/>
</dbReference>
<evidence type="ECO:0000313" key="9">
    <source>
        <dbReference type="EMBL" id="EAY15202.1"/>
    </source>
</evidence>
<dbReference type="GO" id="GO:0016263">
    <property type="term" value="F:glycoprotein-N-acetylgalactosamine 3-beta-galactosyltransferase activity"/>
    <property type="evidence" value="ECO:0000318"/>
    <property type="project" value="GO_Central"/>
</dbReference>
<dbReference type="InterPro" id="IPR003378">
    <property type="entry name" value="Fringe-like_glycosylTrfase"/>
</dbReference>
<evidence type="ECO:0000256" key="7">
    <source>
        <dbReference type="ARBA" id="ARBA00023136"/>
    </source>
</evidence>
<organism evidence="9 10">
    <name type="scientific">Trichomonas vaginalis (strain ATCC PRA-98 / G3)</name>
    <dbReference type="NCBI Taxonomy" id="412133"/>
    <lineage>
        <taxon>Eukaryota</taxon>
        <taxon>Metamonada</taxon>
        <taxon>Parabasalia</taxon>
        <taxon>Trichomonadida</taxon>
        <taxon>Trichomonadidae</taxon>
        <taxon>Trichomonas</taxon>
    </lineage>
</organism>
<feature type="domain" description="Fringe-like glycosyltransferase" evidence="8">
    <location>
        <begin position="113"/>
        <end position="243"/>
    </location>
</feature>
<dbReference type="KEGG" id="tva:4773203"/>
<proteinExistence type="predicted"/>
<dbReference type="Proteomes" id="UP000001542">
    <property type="component" value="Unassembled WGS sequence"/>
</dbReference>
<dbReference type="RefSeq" id="XP_001327425.1">
    <property type="nucleotide sequence ID" value="XM_001327390.1"/>
</dbReference>
<dbReference type="OrthoDB" id="414175at2759"/>
<evidence type="ECO:0000256" key="6">
    <source>
        <dbReference type="ARBA" id="ARBA00022989"/>
    </source>
</evidence>
<dbReference type="VEuPathDB" id="TrichDB:TVAGG3_0201810"/>
<protein>
    <recommendedName>
        <fullName evidence="8">Fringe-like glycosyltransferase domain-containing protein</fullName>
    </recommendedName>
</protein>
<dbReference type="Gene3D" id="3.90.550.50">
    <property type="match status" value="1"/>
</dbReference>
<comment type="subcellular location">
    <subcellularLocation>
        <location evidence="1">Membrane</location>
        <topology evidence="1">Single-pass type II membrane protein</topology>
    </subcellularLocation>
</comment>
<evidence type="ECO:0000256" key="1">
    <source>
        <dbReference type="ARBA" id="ARBA00004606"/>
    </source>
</evidence>
<dbReference type="Pfam" id="PF02434">
    <property type="entry name" value="Fringe"/>
    <property type="match status" value="1"/>
</dbReference>
<evidence type="ECO:0000256" key="3">
    <source>
        <dbReference type="ARBA" id="ARBA00022679"/>
    </source>
</evidence>
<keyword evidence="3" id="KW-0808">Transferase</keyword>
<dbReference type="VEuPathDB" id="TrichDB:TVAG_201960"/>
<dbReference type="SMR" id="A2DWL7"/>
<name>A2DWL7_TRIV3</name>
<evidence type="ECO:0000256" key="2">
    <source>
        <dbReference type="ARBA" id="ARBA00022676"/>
    </source>
</evidence>